<comment type="subcellular location">
    <subcellularLocation>
        <location evidence="1">Cell membrane</location>
        <topology evidence="1">Multi-pass membrane protein</topology>
    </subcellularLocation>
</comment>
<keyword evidence="4 6" id="KW-1133">Transmembrane helix</keyword>
<dbReference type="STRING" id="1940790.L21SP3_01343"/>
<evidence type="ECO:0000256" key="1">
    <source>
        <dbReference type="ARBA" id="ARBA00004651"/>
    </source>
</evidence>
<dbReference type="RefSeq" id="WP_077540122.1">
    <property type="nucleotide sequence ID" value="NZ_CP019633.1"/>
</dbReference>
<dbReference type="Proteomes" id="UP000188273">
    <property type="component" value="Chromosome"/>
</dbReference>
<dbReference type="AlphaFoldDB" id="A0A1Q2HQ12"/>
<dbReference type="InterPro" id="IPR000731">
    <property type="entry name" value="SSD"/>
</dbReference>
<keyword evidence="2" id="KW-1003">Cell membrane</keyword>
<dbReference type="PANTHER" id="PTHR33406">
    <property type="entry name" value="MEMBRANE PROTEIN MJ1562-RELATED"/>
    <property type="match status" value="1"/>
</dbReference>
<feature type="transmembrane region" description="Helical" evidence="6">
    <location>
        <begin position="782"/>
        <end position="804"/>
    </location>
</feature>
<feature type="transmembrane region" description="Helical" evidence="6">
    <location>
        <begin position="825"/>
        <end position="847"/>
    </location>
</feature>
<organism evidence="8 9">
    <name type="scientific">Sedimentisphaera cyanobacteriorum</name>
    <dbReference type="NCBI Taxonomy" id="1940790"/>
    <lineage>
        <taxon>Bacteria</taxon>
        <taxon>Pseudomonadati</taxon>
        <taxon>Planctomycetota</taxon>
        <taxon>Phycisphaerae</taxon>
        <taxon>Sedimentisphaerales</taxon>
        <taxon>Sedimentisphaeraceae</taxon>
        <taxon>Sedimentisphaera</taxon>
    </lineage>
</organism>
<evidence type="ECO:0000256" key="3">
    <source>
        <dbReference type="ARBA" id="ARBA00022692"/>
    </source>
</evidence>
<dbReference type="PANTHER" id="PTHR33406:SF13">
    <property type="entry name" value="MEMBRANE PROTEIN YDFJ"/>
    <property type="match status" value="1"/>
</dbReference>
<evidence type="ECO:0000256" key="2">
    <source>
        <dbReference type="ARBA" id="ARBA00022475"/>
    </source>
</evidence>
<feature type="domain" description="SSD" evidence="7">
    <location>
        <begin position="266"/>
        <end position="391"/>
    </location>
</feature>
<keyword evidence="5 6" id="KW-0472">Membrane</keyword>
<accession>A0A1Q2HQ12</accession>
<dbReference type="InterPro" id="IPR001036">
    <property type="entry name" value="Acrflvin-R"/>
</dbReference>
<feature type="transmembrane region" description="Helical" evidence="6">
    <location>
        <begin position="363"/>
        <end position="389"/>
    </location>
</feature>
<feature type="transmembrane region" description="Helical" evidence="6">
    <location>
        <begin position="729"/>
        <end position="749"/>
    </location>
</feature>
<gene>
    <name evidence="8" type="ORF">L21SP3_01343</name>
</gene>
<feature type="transmembrane region" description="Helical" evidence="6">
    <location>
        <begin position="296"/>
        <end position="317"/>
    </location>
</feature>
<dbReference type="OrthoDB" id="2112773at2"/>
<feature type="transmembrane region" description="Helical" evidence="6">
    <location>
        <begin position="756"/>
        <end position="776"/>
    </location>
</feature>
<evidence type="ECO:0000256" key="6">
    <source>
        <dbReference type="SAM" id="Phobius"/>
    </source>
</evidence>
<protein>
    <submittedName>
        <fullName evidence="8">Efflux transporter, putative, hydrophobe/amphiphile efflux-3 (HAE3) family</fullName>
    </submittedName>
</protein>
<reference evidence="9" key="1">
    <citation type="submission" date="2017-02" db="EMBL/GenBank/DDBJ databases">
        <title>Comparative genomics and description of representatives of a novel lineage of planctomycetes thriving in anoxic sediments.</title>
        <authorList>
            <person name="Spring S."/>
            <person name="Bunk B."/>
            <person name="Sproer C."/>
            <person name="Klenk H.-P."/>
        </authorList>
    </citation>
    <scope>NUCLEOTIDE SEQUENCE [LARGE SCALE GENOMIC DNA]</scope>
    <source>
        <strain evidence="9">L21-RPul-D3</strain>
    </source>
</reference>
<feature type="transmembrane region" description="Helical" evidence="6">
    <location>
        <begin position="337"/>
        <end position="357"/>
    </location>
</feature>
<feature type="transmembrane region" description="Helical" evidence="6">
    <location>
        <begin position="240"/>
        <end position="259"/>
    </location>
</feature>
<name>A0A1Q2HQ12_9BACT</name>
<dbReference type="GO" id="GO:0022857">
    <property type="term" value="F:transmembrane transporter activity"/>
    <property type="evidence" value="ECO:0007669"/>
    <property type="project" value="InterPro"/>
</dbReference>
<keyword evidence="3 6" id="KW-0812">Transmembrane</keyword>
<evidence type="ECO:0000256" key="5">
    <source>
        <dbReference type="ARBA" id="ARBA00023136"/>
    </source>
</evidence>
<evidence type="ECO:0000259" key="7">
    <source>
        <dbReference type="PROSITE" id="PS50156"/>
    </source>
</evidence>
<dbReference type="Gene3D" id="1.20.1640.10">
    <property type="entry name" value="Multidrug efflux transporter AcrB transmembrane domain"/>
    <property type="match status" value="2"/>
</dbReference>
<dbReference type="KEGG" id="pbu:L21SP3_01343"/>
<evidence type="ECO:0000313" key="9">
    <source>
        <dbReference type="Proteomes" id="UP000188273"/>
    </source>
</evidence>
<evidence type="ECO:0000313" key="8">
    <source>
        <dbReference type="EMBL" id="AQQ09537.1"/>
    </source>
</evidence>
<dbReference type="PROSITE" id="PS50156">
    <property type="entry name" value="SSD"/>
    <property type="match status" value="1"/>
</dbReference>
<dbReference type="Pfam" id="PF03176">
    <property type="entry name" value="MMPL"/>
    <property type="match status" value="2"/>
</dbReference>
<keyword evidence="9" id="KW-1185">Reference proteome</keyword>
<feature type="transmembrane region" description="Helical" evidence="6">
    <location>
        <begin position="859"/>
        <end position="883"/>
    </location>
</feature>
<dbReference type="SUPFAM" id="SSF82866">
    <property type="entry name" value="Multidrug efflux transporter AcrB transmembrane domain"/>
    <property type="match status" value="2"/>
</dbReference>
<dbReference type="InterPro" id="IPR004869">
    <property type="entry name" value="MMPL_dom"/>
</dbReference>
<sequence precursor="true">MNFREKLTEFSLHRHKAVTAIVTAVTLLAIIFAGGPSLFPNALSGLNKVEIDTDPENMLPDDEPVRVFHNEMKDEFTLHDMVVVGVVNEEHPEGVFNVETLKNVYELTEYIKTLTWTEDGEQEGVVKADLIAPSTVDNIEQGGLGTVHFEWLMPAPPETPEEAQAIRDNASDIPFLEGTLVSEDGKALGIYIPITKKDLSYKVYSSLKDKIETFSGSEKYHITGLPVAEDTFGVEMFKQMAISAPTAMVIIFIIMLIFFRKLHVIISPMIVALVSVIVTMGALIISGFPVHIMSSMIPIFIMPIAVLDSIHIISEFFEIYQKHKDRKKTMHKVMEDLFVPMLYTSLTSAAGFASLALTPIPPVQVFGVFVALGIMVAWFLTITFIPAYVMHLKPETLHKFGREHDENGFKKDDDSVLGRWLGKHGIWTYNRTKLILTAAAVVIAISIYGISKIEINDNPVKWFEKDHPIREADRVLNEHFGGTYMAYLALESQEDSPKESAKKLAETLTEKADAKIKQYQQESWPEAVEVFENLKESISEMNKTASSPAGLLESLKAENEEKLSSAEGEMAFALDEASLFINEAEQMDDTFKDPEVLEYIEDLQKELANTGVVGKSNSVTDIVKTVHRELFEGKESQFKVPDTPQAVAQCMLTYQSSHRPGDLWHFVTPDYKKSSLWVQLKSGDNKDMTKVVDQIDDYIADNPPPKNLEHHWYGLTYINVIWQKKMVNGMLEAFAGSFIVVFLMMALLFRSPLWGLMSMIPLTITIVAIYGGVGLVGKDYDMPVAVLSSMTLGLAIDFAIHFLARTRALYPQFGNSWRKTVPAVFAEPALAITRNIIVLAVGFLPLILAPLTPYKTVGILLATILTVSGVGTLLLLPALVRVFEKRLFKNERKGELE</sequence>
<proteinExistence type="predicted"/>
<dbReference type="PRINTS" id="PR00702">
    <property type="entry name" value="ACRIFLAVINRP"/>
</dbReference>
<dbReference type="GO" id="GO:0005886">
    <property type="term" value="C:plasma membrane"/>
    <property type="evidence" value="ECO:0007669"/>
    <property type="project" value="UniProtKB-SubCell"/>
</dbReference>
<dbReference type="InterPro" id="IPR050545">
    <property type="entry name" value="Mycobact_MmpL"/>
</dbReference>
<feature type="transmembrane region" description="Helical" evidence="6">
    <location>
        <begin position="271"/>
        <end position="290"/>
    </location>
</feature>
<dbReference type="EMBL" id="CP019633">
    <property type="protein sequence ID" value="AQQ09537.1"/>
    <property type="molecule type" value="Genomic_DNA"/>
</dbReference>
<evidence type="ECO:0000256" key="4">
    <source>
        <dbReference type="ARBA" id="ARBA00022989"/>
    </source>
</evidence>